<dbReference type="EMBL" id="CP083239">
    <property type="protein sequence ID" value="UOK71711.1"/>
    <property type="molecule type" value="Genomic_DNA"/>
</dbReference>
<dbReference type="Gene3D" id="3.30.2000.30">
    <property type="match status" value="1"/>
</dbReference>
<organism evidence="1 2">
    <name type="scientific">Ancylobacter polymorphus</name>
    <dbReference type="NCBI Taxonomy" id="223390"/>
    <lineage>
        <taxon>Bacteria</taxon>
        <taxon>Pseudomonadati</taxon>
        <taxon>Pseudomonadota</taxon>
        <taxon>Alphaproteobacteria</taxon>
        <taxon>Hyphomicrobiales</taxon>
        <taxon>Xanthobacteraceae</taxon>
        <taxon>Ancylobacter</taxon>
    </lineage>
</organism>
<evidence type="ECO:0000313" key="2">
    <source>
        <dbReference type="Proteomes" id="UP000831684"/>
    </source>
</evidence>
<dbReference type="KEGG" id="apol:K9D25_03010"/>
<dbReference type="InterPro" id="IPR021508">
    <property type="entry name" value="Gp17-like"/>
</dbReference>
<dbReference type="Proteomes" id="UP000831684">
    <property type="component" value="Chromosome"/>
</dbReference>
<accession>A0A9E6ZU05</accession>
<protein>
    <submittedName>
        <fullName evidence="1">DUF3168 domain-containing protein</fullName>
    </submittedName>
</protein>
<dbReference type="Pfam" id="PF11367">
    <property type="entry name" value="Tail_completion_gp17"/>
    <property type="match status" value="1"/>
</dbReference>
<gene>
    <name evidence="1" type="ORF">K9D25_03010</name>
</gene>
<dbReference type="InterPro" id="IPR053745">
    <property type="entry name" value="Viral_Tail_Comp_sf"/>
</dbReference>
<dbReference type="RefSeq" id="WP_244379093.1">
    <property type="nucleotide sequence ID" value="NZ_CP083239.1"/>
</dbReference>
<proteinExistence type="predicted"/>
<evidence type="ECO:0000313" key="1">
    <source>
        <dbReference type="EMBL" id="UOK71711.1"/>
    </source>
</evidence>
<name>A0A9E6ZU05_9HYPH</name>
<sequence length="124" mass="13261">MWELQKALYALLSDALDVPVYASAPQDAALPYVDMGEADSVPADVQCRDGLEETITAHVWTAYGSQQPAKEIIQAIRDAVHLQNLTVAGRSAAMAAVTSTRLFPDADNASLHGVVSIRVTHFGP</sequence>
<dbReference type="AlphaFoldDB" id="A0A9E6ZU05"/>
<reference evidence="1" key="1">
    <citation type="submission" date="2021-09" db="EMBL/GenBank/DDBJ databases">
        <title>Network and meta-omics reveal the key degrader and cooperation patterns in an efficient 1,4-dioxane-degrading microbial community.</title>
        <authorList>
            <person name="Dai C."/>
        </authorList>
    </citation>
    <scope>NUCLEOTIDE SEQUENCE</scope>
    <source>
        <strain evidence="1">ZM13</strain>
    </source>
</reference>